<proteinExistence type="predicted"/>
<dbReference type="PANTHER" id="PTHR35205:SF1">
    <property type="entry name" value="ZU5 DOMAIN-CONTAINING PROTEIN"/>
    <property type="match status" value="1"/>
</dbReference>
<evidence type="ECO:0000313" key="3">
    <source>
        <dbReference type="EMBL" id="CAG8909682.1"/>
    </source>
</evidence>
<dbReference type="InterPro" id="IPR056681">
    <property type="entry name" value="DUF7779"/>
</dbReference>
<name>A0A9W4KRB2_9EURO</name>
<dbReference type="Gene3D" id="3.40.50.300">
    <property type="entry name" value="P-loop containing nucleotide triphosphate hydrolases"/>
    <property type="match status" value="1"/>
</dbReference>
<dbReference type="PANTHER" id="PTHR35205">
    <property type="entry name" value="NB-ARC AND TPR DOMAIN PROTEIN"/>
    <property type="match status" value="1"/>
</dbReference>
<sequence>MVELRSLGGGSSAPLLTRNPDTVHGVSTMTSVSFGNTNSGFQVGINQGSIYVSHGKLPTACKTGSGRSNHGFPFLERSEPRFEPLSTVPFQCDPDFVRRDALLDQIHQKASIPGSRIVLVGLGGVGKTQLAIEYCHWVRQRSPETWAFWIHASNAARCEKSLWDLADRVEIPGRQDRNANIFQLVGNWLHDKRIGKWILVLDNVDDDKLLRKPSATGTESQASGPINASTPPPLRYLLESSNGSIIITSRSKGVALNIAGPKNLIEVQPMEKAEALYLLQKKADIPAESEDIVPLVEALEFMPLAIVQAAAYITHRSPRCSVSQYLEKIQKSDREAVQLLNYEAGLLHRDWEAKNSILLTWQISFDHIHDIRPSAIGLLSLMSFFDRQGIPETILRVQQSQETHRNIFLRKNDDTSSEEDEGNLSGSDTNQCFEDDISTLTDYSLISIGKQSTTFIIHRLVQLAVRIWLKIHGQLEQWKKIFITNLYCMFPTGQYVNWERCRLLFPHVRSALSNRPDSHESLEQWATLLYRGAWYAREKSRDWIFLAQKMKKPSRVLRC</sequence>
<evidence type="ECO:0000259" key="2">
    <source>
        <dbReference type="Pfam" id="PF25000"/>
    </source>
</evidence>
<comment type="caution">
    <text evidence="3">The sequence shown here is derived from an EMBL/GenBank/DDBJ whole genome shotgun (WGS) entry which is preliminary data.</text>
</comment>
<dbReference type="Pfam" id="PF25000">
    <property type="entry name" value="DUF7779"/>
    <property type="match status" value="1"/>
</dbReference>
<accession>A0A9W4KRB2</accession>
<dbReference type="InterPro" id="IPR027417">
    <property type="entry name" value="P-loop_NTPase"/>
</dbReference>
<feature type="region of interest" description="Disordered" evidence="1">
    <location>
        <begin position="1"/>
        <end position="21"/>
    </location>
</feature>
<reference evidence="3" key="1">
    <citation type="submission" date="2021-07" db="EMBL/GenBank/DDBJ databases">
        <authorList>
            <person name="Branca A.L. A."/>
        </authorList>
    </citation>
    <scope>NUCLEOTIDE SEQUENCE</scope>
</reference>
<dbReference type="EMBL" id="CAJVRC010000903">
    <property type="protein sequence ID" value="CAG8909682.1"/>
    <property type="molecule type" value="Genomic_DNA"/>
</dbReference>
<gene>
    <name evidence="3" type="ORF">PEGY_LOCUS10478</name>
</gene>
<protein>
    <recommendedName>
        <fullName evidence="2">DUF7779 domain-containing protein</fullName>
    </recommendedName>
</protein>
<feature type="domain" description="DUF7779" evidence="2">
    <location>
        <begin position="369"/>
        <end position="466"/>
    </location>
</feature>
<dbReference type="Proteomes" id="UP001154252">
    <property type="component" value="Unassembled WGS sequence"/>
</dbReference>
<organism evidence="3 4">
    <name type="scientific">Penicillium egyptiacum</name>
    <dbReference type="NCBI Taxonomy" id="1303716"/>
    <lineage>
        <taxon>Eukaryota</taxon>
        <taxon>Fungi</taxon>
        <taxon>Dikarya</taxon>
        <taxon>Ascomycota</taxon>
        <taxon>Pezizomycotina</taxon>
        <taxon>Eurotiomycetes</taxon>
        <taxon>Eurotiomycetidae</taxon>
        <taxon>Eurotiales</taxon>
        <taxon>Aspergillaceae</taxon>
        <taxon>Penicillium</taxon>
    </lineage>
</organism>
<evidence type="ECO:0000256" key="1">
    <source>
        <dbReference type="SAM" id="MobiDB-lite"/>
    </source>
</evidence>
<feature type="region of interest" description="Disordered" evidence="1">
    <location>
        <begin position="408"/>
        <end position="428"/>
    </location>
</feature>
<keyword evidence="4" id="KW-1185">Reference proteome</keyword>
<dbReference type="AlphaFoldDB" id="A0A9W4KRB2"/>
<dbReference type="SUPFAM" id="SSF52540">
    <property type="entry name" value="P-loop containing nucleoside triphosphate hydrolases"/>
    <property type="match status" value="1"/>
</dbReference>
<evidence type="ECO:0000313" key="4">
    <source>
        <dbReference type="Proteomes" id="UP001154252"/>
    </source>
</evidence>
<dbReference type="OrthoDB" id="5986190at2759"/>